<dbReference type="InParanoid" id="K0YXD3"/>
<dbReference type="InterPro" id="IPR001296">
    <property type="entry name" value="Glyco_trans_1"/>
</dbReference>
<gene>
    <name evidence="2" type="ORF">HMPREF9451_00528</name>
</gene>
<protein>
    <recommendedName>
        <fullName evidence="1">Glycosyl transferase family 1 domain-containing protein</fullName>
    </recommendedName>
</protein>
<evidence type="ECO:0000313" key="3">
    <source>
        <dbReference type="Proteomes" id="UP000006069"/>
    </source>
</evidence>
<dbReference type="Proteomes" id="UP000006069">
    <property type="component" value="Unassembled WGS sequence"/>
</dbReference>
<reference evidence="2 3" key="1">
    <citation type="submission" date="2012-08" db="EMBL/GenBank/DDBJ databases">
        <title>The Genome Sequence of Slackia piriformis YIT 12062.</title>
        <authorList>
            <consortium name="The Broad Institute Genome Sequencing Platform"/>
            <person name="Earl A."/>
            <person name="Ward D."/>
            <person name="Feldgarden M."/>
            <person name="Gevers D."/>
            <person name="Morotomi M."/>
            <person name="Walker B."/>
            <person name="Young S.K."/>
            <person name="Zeng Q."/>
            <person name="Gargeya S."/>
            <person name="Fitzgerald M."/>
            <person name="Haas B."/>
            <person name="Abouelleil A."/>
            <person name="Alvarado L."/>
            <person name="Arachchi H.M."/>
            <person name="Berlin A.M."/>
            <person name="Chapman S.B."/>
            <person name="Goldberg J."/>
            <person name="Griggs A."/>
            <person name="Gujja S."/>
            <person name="Hansen M."/>
            <person name="Howarth C."/>
            <person name="Imamovic A."/>
            <person name="Larimer J."/>
            <person name="McCowen C."/>
            <person name="Montmayeur A."/>
            <person name="Murphy C."/>
            <person name="Neiman D."/>
            <person name="Pearson M."/>
            <person name="Priest M."/>
            <person name="Roberts A."/>
            <person name="Saif S."/>
            <person name="Shea T."/>
            <person name="Sisk P."/>
            <person name="Sykes S."/>
            <person name="Wortman J."/>
            <person name="Nusbaum C."/>
            <person name="Birren B."/>
        </authorList>
    </citation>
    <scope>NUCLEOTIDE SEQUENCE [LARGE SCALE GENOMIC DNA]</scope>
    <source>
        <strain evidence="2 3">YIT 12062</strain>
    </source>
</reference>
<dbReference type="SUPFAM" id="SSF53756">
    <property type="entry name" value="UDP-Glycosyltransferase/glycogen phosphorylase"/>
    <property type="match status" value="1"/>
</dbReference>
<dbReference type="AlphaFoldDB" id="K0YXD3"/>
<organism evidence="2 3">
    <name type="scientific">Slackia piriformis YIT 12062</name>
    <dbReference type="NCBI Taxonomy" id="742818"/>
    <lineage>
        <taxon>Bacteria</taxon>
        <taxon>Bacillati</taxon>
        <taxon>Actinomycetota</taxon>
        <taxon>Coriobacteriia</taxon>
        <taxon>Eggerthellales</taxon>
        <taxon>Eggerthellaceae</taxon>
        <taxon>Slackia</taxon>
    </lineage>
</organism>
<comment type="caution">
    <text evidence="2">The sequence shown here is derived from an EMBL/GenBank/DDBJ whole genome shotgun (WGS) entry which is preliminary data.</text>
</comment>
<dbReference type="PANTHER" id="PTHR12526">
    <property type="entry name" value="GLYCOSYLTRANSFERASE"/>
    <property type="match status" value="1"/>
</dbReference>
<dbReference type="PATRIC" id="fig|742818.3.peg.576"/>
<proteinExistence type="predicted"/>
<name>K0YXD3_9ACTN</name>
<dbReference type="GO" id="GO:0016757">
    <property type="term" value="F:glycosyltransferase activity"/>
    <property type="evidence" value="ECO:0007669"/>
    <property type="project" value="InterPro"/>
</dbReference>
<keyword evidence="3" id="KW-1185">Reference proteome</keyword>
<dbReference type="Gene3D" id="3.40.50.2000">
    <property type="entry name" value="Glycogen Phosphorylase B"/>
    <property type="match status" value="1"/>
</dbReference>
<evidence type="ECO:0000259" key="1">
    <source>
        <dbReference type="Pfam" id="PF00534"/>
    </source>
</evidence>
<dbReference type="HOGENOM" id="CLU_068033_0_0_11"/>
<evidence type="ECO:0000313" key="2">
    <source>
        <dbReference type="EMBL" id="EJZ84219.1"/>
    </source>
</evidence>
<feature type="domain" description="Glycosyl transferase family 1" evidence="1">
    <location>
        <begin position="165"/>
        <end position="324"/>
    </location>
</feature>
<dbReference type="EMBL" id="ADMD01000002">
    <property type="protein sequence ID" value="EJZ84219.1"/>
    <property type="molecule type" value="Genomic_DNA"/>
</dbReference>
<accession>K0YXD3</accession>
<sequence>MSNKLLFIGEFPPPYGGVTVKDSLLRDEIFSSCDAKTFDLYDFKRRPIALPSLAIALARAVRGADRIALGIGSNSRQSTMLGIIAKLRGREFLGNVTVFMMGRELADYLGENPGQVWKYQAARCIFAESRSLMADFETVGCRNSRYLPNFRKGGRARAPRAVGDTVHFVYFAQVRPEKGIDTLAAAARTLNSEGLADKFDIAVYGTVVDGFQNEFERLLSDVPNMTYKGAFDAATGDVCGELNMYDAAVSSSSWREGMSGSNIECKFAGVANIVSDAGFNPECVGNGVDGLIVRPRNVGSLVEAMRSVIEDRGLLARLKRNSYEDRVNYDVATWKREVLDVVCG</sequence>
<dbReference type="Pfam" id="PF00534">
    <property type="entry name" value="Glycos_transf_1"/>
    <property type="match status" value="1"/>
</dbReference>
<dbReference type="eggNOG" id="COG0438">
    <property type="taxonomic scope" value="Bacteria"/>
</dbReference>